<gene>
    <name evidence="1" type="ORF">CASFOL_027406</name>
</gene>
<dbReference type="EMBL" id="JAVIJP010000036">
    <property type="protein sequence ID" value="KAL3628360.1"/>
    <property type="molecule type" value="Genomic_DNA"/>
</dbReference>
<accession>A0ABD3CHW5</accession>
<sequence>MSPSGYTVEITNLPSDATKDDAYDFVAFCCAIQSVEIVRCWSAGQCNKVLQPELRVL</sequence>
<evidence type="ECO:0008006" key="3">
    <source>
        <dbReference type="Google" id="ProtNLM"/>
    </source>
</evidence>
<dbReference type="AlphaFoldDB" id="A0ABD3CHW5"/>
<reference evidence="2" key="1">
    <citation type="journal article" date="2024" name="IScience">
        <title>Strigolactones Initiate the Formation of Haustorium-like Structures in Castilleja.</title>
        <authorList>
            <person name="Buerger M."/>
            <person name="Peterson D."/>
            <person name="Chory J."/>
        </authorList>
    </citation>
    <scope>NUCLEOTIDE SEQUENCE [LARGE SCALE GENOMIC DNA]</scope>
</reference>
<evidence type="ECO:0000313" key="2">
    <source>
        <dbReference type="Proteomes" id="UP001632038"/>
    </source>
</evidence>
<protein>
    <recommendedName>
        <fullName evidence="3">RRM domain-containing protein</fullName>
    </recommendedName>
</protein>
<comment type="caution">
    <text evidence="1">The sequence shown here is derived from an EMBL/GenBank/DDBJ whole genome shotgun (WGS) entry which is preliminary data.</text>
</comment>
<organism evidence="1 2">
    <name type="scientific">Castilleja foliolosa</name>
    <dbReference type="NCBI Taxonomy" id="1961234"/>
    <lineage>
        <taxon>Eukaryota</taxon>
        <taxon>Viridiplantae</taxon>
        <taxon>Streptophyta</taxon>
        <taxon>Embryophyta</taxon>
        <taxon>Tracheophyta</taxon>
        <taxon>Spermatophyta</taxon>
        <taxon>Magnoliopsida</taxon>
        <taxon>eudicotyledons</taxon>
        <taxon>Gunneridae</taxon>
        <taxon>Pentapetalae</taxon>
        <taxon>asterids</taxon>
        <taxon>lamiids</taxon>
        <taxon>Lamiales</taxon>
        <taxon>Orobanchaceae</taxon>
        <taxon>Pedicularideae</taxon>
        <taxon>Castillejinae</taxon>
        <taxon>Castilleja</taxon>
    </lineage>
</organism>
<name>A0ABD3CHW5_9LAMI</name>
<evidence type="ECO:0000313" key="1">
    <source>
        <dbReference type="EMBL" id="KAL3628360.1"/>
    </source>
</evidence>
<dbReference type="Proteomes" id="UP001632038">
    <property type="component" value="Unassembled WGS sequence"/>
</dbReference>
<proteinExistence type="predicted"/>
<keyword evidence="2" id="KW-1185">Reference proteome</keyword>